<dbReference type="InterPro" id="IPR006710">
    <property type="entry name" value="Glyco_hydro_43"/>
</dbReference>
<proteinExistence type="inferred from homology"/>
<dbReference type="PANTHER" id="PTHR43301:SF3">
    <property type="entry name" value="ARABINAN ENDO-1,5-ALPHA-L-ARABINOSIDASE A-RELATED"/>
    <property type="match status" value="1"/>
</dbReference>
<sequence>MKLKLLITCTVLLSCFMTVKATDGITSPFVHDPVLAYDGSRYYIYCTGQGIQVYSSADLNTWRDEPSVFDSPPQWAMNMVPGYNGHTWAPDIIYYQGKYHLFYSCSTFGKNRSAIGYAENVTLNPSDPRYKWEDKGCIVNSVPGRNEWNAIDPNIIVDGDGTPWMTFGSFWNGIKLVKLTADMNSVAKPEEWYSLCKRMNDILPDSLPGDDAVEAPFIYHRGGYYYLFVSFDYCCRGLKSNYKIAIGRSKNVKGPYLDRDGKDMLRGGGSILLEGDHKIYSAVGHCSVYDFSGHTYLFAHGYEIHDNGMPHLVKKELKWNDEGWPVVTP</sequence>
<dbReference type="RefSeq" id="WP_237072289.1">
    <property type="nucleotide sequence ID" value="NZ_AP024484.1"/>
</dbReference>
<dbReference type="PROSITE" id="PS51257">
    <property type="entry name" value="PROKAR_LIPOPROTEIN"/>
    <property type="match status" value="1"/>
</dbReference>
<dbReference type="SUPFAM" id="SSF75005">
    <property type="entry name" value="Arabinanase/levansucrase/invertase"/>
    <property type="match status" value="1"/>
</dbReference>
<organism evidence="7 8">
    <name type="scientific">Prevotella herbatica</name>
    <dbReference type="NCBI Taxonomy" id="2801997"/>
    <lineage>
        <taxon>Bacteria</taxon>
        <taxon>Pseudomonadati</taxon>
        <taxon>Bacteroidota</taxon>
        <taxon>Bacteroidia</taxon>
        <taxon>Bacteroidales</taxon>
        <taxon>Prevotellaceae</taxon>
        <taxon>Prevotella</taxon>
    </lineage>
</organism>
<dbReference type="Proteomes" id="UP001319045">
    <property type="component" value="Chromosome"/>
</dbReference>
<dbReference type="InterPro" id="IPR016840">
    <property type="entry name" value="Glyco_hydro_43_endo_a_Ara-ase"/>
</dbReference>
<dbReference type="EMBL" id="AP024484">
    <property type="protein sequence ID" value="BCS84555.1"/>
    <property type="molecule type" value="Genomic_DNA"/>
</dbReference>
<feature type="signal peptide" evidence="6">
    <location>
        <begin position="1"/>
        <end position="21"/>
    </location>
</feature>
<gene>
    <name evidence="7" type="primary">abnA</name>
    <name evidence="7" type="ORF">prwr041_04480</name>
</gene>
<keyword evidence="6" id="KW-0732">Signal</keyword>
<keyword evidence="3 5" id="KW-0378">Hydrolase</keyword>
<evidence type="ECO:0000313" key="7">
    <source>
        <dbReference type="EMBL" id="BCS84555.1"/>
    </source>
</evidence>
<comment type="pathway">
    <text evidence="1 5">Glycan metabolism; L-arabinan degradation.</text>
</comment>
<evidence type="ECO:0000256" key="6">
    <source>
        <dbReference type="SAM" id="SignalP"/>
    </source>
</evidence>
<dbReference type="PANTHER" id="PTHR43301">
    <property type="entry name" value="ARABINAN ENDO-1,5-ALPHA-L-ARABINOSIDASE"/>
    <property type="match status" value="1"/>
</dbReference>
<evidence type="ECO:0000256" key="1">
    <source>
        <dbReference type="ARBA" id="ARBA00004834"/>
    </source>
</evidence>
<dbReference type="Pfam" id="PF04616">
    <property type="entry name" value="Glyco_hydro_43"/>
    <property type="match status" value="1"/>
</dbReference>
<dbReference type="Gene3D" id="2.115.10.20">
    <property type="entry name" value="Glycosyl hydrolase domain, family 43"/>
    <property type="match status" value="1"/>
</dbReference>
<evidence type="ECO:0000256" key="4">
    <source>
        <dbReference type="ARBA" id="ARBA00023295"/>
    </source>
</evidence>
<evidence type="ECO:0000313" key="8">
    <source>
        <dbReference type="Proteomes" id="UP001319045"/>
    </source>
</evidence>
<comment type="similarity">
    <text evidence="2 5">Belongs to the glycosyl hydrolase 43 family.</text>
</comment>
<dbReference type="InterPro" id="IPR023296">
    <property type="entry name" value="Glyco_hydro_beta-prop_sf"/>
</dbReference>
<reference evidence="7 8" key="1">
    <citation type="journal article" date="2022" name="Int. J. Syst. Evol. Microbiol.">
        <title>Prevotella herbatica sp. nov., a plant polysaccharide-decomposing anaerobic bacterium isolated from a methanogenic reactor.</title>
        <authorList>
            <person name="Uek A."/>
            <person name="Tonouchi A."/>
            <person name="Kaku N."/>
            <person name="Ueki K."/>
        </authorList>
    </citation>
    <scope>NUCLEOTIDE SEQUENCE [LARGE SCALE GENOMIC DNA]</scope>
    <source>
        <strain evidence="7 8">WR041</strain>
    </source>
</reference>
<feature type="chain" id="PRO_5046294903" evidence="6">
    <location>
        <begin position="22"/>
        <end position="329"/>
    </location>
</feature>
<accession>A0ABN6EF57</accession>
<keyword evidence="4 5" id="KW-0326">Glycosidase</keyword>
<evidence type="ECO:0000256" key="2">
    <source>
        <dbReference type="ARBA" id="ARBA00009865"/>
    </source>
</evidence>
<evidence type="ECO:0000256" key="3">
    <source>
        <dbReference type="ARBA" id="ARBA00022801"/>
    </source>
</evidence>
<keyword evidence="8" id="KW-1185">Reference proteome</keyword>
<evidence type="ECO:0000256" key="5">
    <source>
        <dbReference type="PIRNR" id="PIRNR026534"/>
    </source>
</evidence>
<name>A0ABN6EF57_9BACT</name>
<protein>
    <submittedName>
        <fullName evidence="7">Extracellular endo-alpha-(1-&gt;5)-L-arabinanase 1</fullName>
    </submittedName>
</protein>
<dbReference type="InterPro" id="IPR050727">
    <property type="entry name" value="GH43_arabinanases"/>
</dbReference>
<dbReference type="PIRSF" id="PIRSF026534">
    <property type="entry name" value="Endo_alpha-L-arabinosidase"/>
    <property type="match status" value="1"/>
</dbReference>
<dbReference type="CDD" id="cd18830">
    <property type="entry name" value="GH43_CjArb43A-like"/>
    <property type="match status" value="1"/>
</dbReference>